<dbReference type="Gene3D" id="1.10.418.10">
    <property type="entry name" value="Calponin-like domain"/>
    <property type="match status" value="1"/>
</dbReference>
<feature type="coiled-coil region" evidence="1">
    <location>
        <begin position="179"/>
        <end position="287"/>
    </location>
</feature>
<dbReference type="SUPFAM" id="SSF116907">
    <property type="entry name" value="Hook domain"/>
    <property type="match status" value="1"/>
</dbReference>
<feature type="coiled-coil region" evidence="1">
    <location>
        <begin position="321"/>
        <end position="397"/>
    </location>
</feature>
<evidence type="ECO:0000256" key="1">
    <source>
        <dbReference type="SAM" id="Coils"/>
    </source>
</evidence>
<evidence type="ECO:0000313" key="2">
    <source>
        <dbReference type="EMBL" id="KAJ7195185.1"/>
    </source>
</evidence>
<keyword evidence="1" id="KW-0175">Coiled coil</keyword>
<dbReference type="EMBL" id="JARJCW010000092">
    <property type="protein sequence ID" value="KAJ7195185.1"/>
    <property type="molecule type" value="Genomic_DNA"/>
</dbReference>
<name>A0AAD6UYU6_9AGAR</name>
<reference evidence="2" key="1">
    <citation type="submission" date="2023-03" db="EMBL/GenBank/DDBJ databases">
        <title>Massive genome expansion in bonnet fungi (Mycena s.s.) driven by repeated elements and novel gene families across ecological guilds.</title>
        <authorList>
            <consortium name="Lawrence Berkeley National Laboratory"/>
            <person name="Harder C.B."/>
            <person name="Miyauchi S."/>
            <person name="Viragh M."/>
            <person name="Kuo A."/>
            <person name="Thoen E."/>
            <person name="Andreopoulos B."/>
            <person name="Lu D."/>
            <person name="Skrede I."/>
            <person name="Drula E."/>
            <person name="Henrissat B."/>
            <person name="Morin E."/>
            <person name="Kohler A."/>
            <person name="Barry K."/>
            <person name="LaButti K."/>
            <person name="Morin E."/>
            <person name="Salamov A."/>
            <person name="Lipzen A."/>
            <person name="Mereny Z."/>
            <person name="Hegedus B."/>
            <person name="Baldrian P."/>
            <person name="Stursova M."/>
            <person name="Weitz H."/>
            <person name="Taylor A."/>
            <person name="Grigoriev I.V."/>
            <person name="Nagy L.G."/>
            <person name="Martin F."/>
            <person name="Kauserud H."/>
        </authorList>
    </citation>
    <scope>NUCLEOTIDE SEQUENCE</scope>
    <source>
        <strain evidence="2">9144</strain>
    </source>
</reference>
<comment type="caution">
    <text evidence="2">The sequence shown here is derived from an EMBL/GenBank/DDBJ whole genome shotgun (WGS) entry which is preliminary data.</text>
</comment>
<dbReference type="Proteomes" id="UP001219525">
    <property type="component" value="Unassembled WGS sequence"/>
</dbReference>
<evidence type="ECO:0000313" key="3">
    <source>
        <dbReference type="Proteomes" id="UP001219525"/>
    </source>
</evidence>
<protein>
    <recommendedName>
        <fullName evidence="4">HOOK N-terminal domain-containing protein</fullName>
    </recommendedName>
</protein>
<gene>
    <name evidence="2" type="ORF">GGX14DRAFT_677250</name>
</gene>
<organism evidence="2 3">
    <name type="scientific">Mycena pura</name>
    <dbReference type="NCBI Taxonomy" id="153505"/>
    <lineage>
        <taxon>Eukaryota</taxon>
        <taxon>Fungi</taxon>
        <taxon>Dikarya</taxon>
        <taxon>Basidiomycota</taxon>
        <taxon>Agaricomycotina</taxon>
        <taxon>Agaricomycetes</taxon>
        <taxon>Agaricomycetidae</taxon>
        <taxon>Agaricales</taxon>
        <taxon>Marasmiineae</taxon>
        <taxon>Mycenaceae</taxon>
        <taxon>Mycena</taxon>
    </lineage>
</organism>
<dbReference type="InterPro" id="IPR036872">
    <property type="entry name" value="CH_dom_sf"/>
</dbReference>
<feature type="coiled-coil region" evidence="1">
    <location>
        <begin position="608"/>
        <end position="674"/>
    </location>
</feature>
<proteinExistence type="predicted"/>
<evidence type="ECO:0008006" key="4">
    <source>
        <dbReference type="Google" id="ProtNLM"/>
    </source>
</evidence>
<accession>A0AAD6UYU6</accession>
<keyword evidence="3" id="KW-1185">Reference proteome</keyword>
<sequence length="703" mass="80947">MSDPSLAAFSQFALLVGYPVAENMENLYNGTLWFNLLSELGFRPKIQPENLSSDKTRTARAGRWTNLVSLYQQIMQYFETHLAKPTVDFCVPDLNAIAQKDTDAATMGALICMNALVLRVYTHSTEGLMQFRKLSEAEESILEQDIISVGANAPVSVKKNYYTEEEHYYYLRWNYYHHITKLQHNAEDSKTQLEEAYGELEDVKDSLNAITLQQDNMKLQWQAETEGMRKEIEECNEVIAELETDREQREKDYDHLNNTYLATGLTLKKLNDATSIAKQDLAAVETELEEQKQLTFQRQELEYILKHLLILWNYQEKLTSHDEIVQQVHRLENHNEQLEITNADLQVKLNHLMGQHQVALDTTTELNAEVTERDKTIIRLQQEVRKLNDTLERAFQDISNQITIQEHKESEIHELEAQLIHNPGGATASSLAAEVMMTELQENIDDLRMQLASGNNIQEIIIALAVCGIANFSIQCSLKTSRKKLKCTVAKWEAKQRGKRNIWYCAWLEYAMALKIYLSKWSQCPQTGAAMRLDRGSDGMYETTTGRRMLWEQGKEENNRHRFGSHLATVLKTNTKFFKINMKLSYNTSSNGRIGELQQKLLWTESNNNTLELALDSYKTQVDSEKKELQDRLRSSQAHLAKVQEHHNQADYHVSSLQRERADLQEKIQLLQGKNSTTRDALKRANIQLASDEVKVVYCGLCI</sequence>
<dbReference type="AlphaFoldDB" id="A0AAD6UYU6"/>